<dbReference type="Proteomes" id="UP000095283">
    <property type="component" value="Unplaced"/>
</dbReference>
<dbReference type="Pfam" id="PF03489">
    <property type="entry name" value="SapB_2"/>
    <property type="match status" value="1"/>
</dbReference>
<dbReference type="Gene3D" id="3.40.5.50">
    <property type="match status" value="1"/>
</dbReference>
<dbReference type="InterPro" id="IPR036224">
    <property type="entry name" value="GINS_bundle-like_dom_sf"/>
</dbReference>
<dbReference type="CDD" id="cd11712">
    <property type="entry name" value="GINS_A_psf2"/>
    <property type="match status" value="1"/>
</dbReference>
<keyword evidence="8" id="KW-1185">Reference proteome</keyword>
<dbReference type="CDD" id="cd21694">
    <property type="entry name" value="GINS_B_Psf2"/>
    <property type="match status" value="1"/>
</dbReference>
<dbReference type="PANTHER" id="PTHR12772:SF0">
    <property type="entry name" value="DNA REPLICATION COMPLEX GINS PROTEIN PSF2"/>
    <property type="match status" value="1"/>
</dbReference>
<keyword evidence="4" id="KW-1015">Disulfide bond</keyword>
<evidence type="ECO:0000313" key="9">
    <source>
        <dbReference type="WBParaSite" id="Hba_15994"/>
    </source>
</evidence>
<dbReference type="Gene3D" id="2.40.50.90">
    <property type="match status" value="1"/>
</dbReference>
<dbReference type="GO" id="GO:0005737">
    <property type="term" value="C:cytoplasm"/>
    <property type="evidence" value="ECO:0007669"/>
    <property type="project" value="UniProtKB-ARBA"/>
</dbReference>
<evidence type="ECO:0000256" key="2">
    <source>
        <dbReference type="ARBA" id="ARBA00010565"/>
    </source>
</evidence>
<dbReference type="GO" id="GO:0000811">
    <property type="term" value="C:GINS complex"/>
    <property type="evidence" value="ECO:0007669"/>
    <property type="project" value="TreeGrafter"/>
</dbReference>
<dbReference type="Gene3D" id="1.20.58.1020">
    <property type="match status" value="1"/>
</dbReference>
<dbReference type="FunFam" id="3.40.5.50:FF:000001">
    <property type="entry name" value="DNA replication complex GINS protein PSF2"/>
    <property type="match status" value="1"/>
</dbReference>
<dbReference type="SUPFAM" id="SSF160059">
    <property type="entry name" value="PriA/YqbF domain"/>
    <property type="match status" value="1"/>
</dbReference>
<feature type="domain" description="Saposin B-type" evidence="7">
    <location>
        <begin position="798"/>
        <end position="890"/>
    </location>
</feature>
<dbReference type="InterPro" id="IPR056784">
    <property type="entry name" value="PSF2_N"/>
</dbReference>
<evidence type="ECO:0000256" key="6">
    <source>
        <dbReference type="ARBA" id="ARBA00030871"/>
    </source>
</evidence>
<dbReference type="GO" id="GO:0000727">
    <property type="term" value="P:double-strand break repair via break-induced replication"/>
    <property type="evidence" value="ECO:0007669"/>
    <property type="project" value="TreeGrafter"/>
</dbReference>
<evidence type="ECO:0000256" key="3">
    <source>
        <dbReference type="ARBA" id="ARBA00022705"/>
    </source>
</evidence>
<dbReference type="GO" id="GO:0006260">
    <property type="term" value="P:DNA replication"/>
    <property type="evidence" value="ECO:0007669"/>
    <property type="project" value="UniProtKB-KW"/>
</dbReference>
<sequence length="890" mass="100784">MNPIQCEFLIEDLNIEIIPRRNEAVLHLVCGDVGPFEAGVPIQVPLWLAVDLRRKHYCHIVPPEWLCIDELKKMVILESEIGGLTPIPHGMFEISHILVRVAKEDLAEGDQLKTLVQDLWDKREAKLRTSSLKLLSQHSFAHARLDNVQPIEVSGARPNLSACRRIAELMDDFTKHVPLNCDQNSSAEKNEMAFVYDVLAAIARSCPDFLTAVEASYRSARGIEITSFDVCRVIWSYPEEVIRTLCHSRQYISSNVMSCHCEFRRKFHTVYNGDRKNNFAQGQFSREERITFNGIKNNGNEDNLNKIRSSSSVYNSELDLPSNIGPSLVPVVVQGRRASDNVNICKEKENNANSLVDWIKSVTNDFPRTVEDEYIQSDGVNFTTEECFIHKDNPISLDPVEQHSSENMECISNKQDLPVSEKSHGETIIDPIHSEISFMAEQNIKSEKRLIKNCIIYHGPPYSDDIKEDDLLTFAGVDDELMVVTLPMEQLTEVILSAFYSPSDVFLIVKIHEKKIKEISNEVSAWAARFKDISDIHFATLADVTIHLPVLFGGCAIYQRAIITDKDELSSTVSVRLIDDGRLESGVALWSLRRLSLQHFKIPALAIRCSLNISPAAEKWSDTECSLSQSIARKWSSSLAFVMEPCQRHQSYIVDLYQIGQGLNPCGSLRIALQRQLFVPDGGNSDSLDFPSPSSLTNNHDKTTMKEDILKKMSYDKMKFGALQQLLEAKRRNKCDSEHNIEAKEKMHKTFSGSNMDEISKQGHEVSDTISEGSINEIMQCLLVFAIPFILFSLSSQKGLECAICQQFIDGIGEKEIRDKNIKQVRDQILSLEQCNLLLQKADRECREIISAPVIQGYCEKLVNREFENIIHMIINDEQPGEICRKINMC</sequence>
<evidence type="ECO:0000259" key="7">
    <source>
        <dbReference type="PROSITE" id="PS50015"/>
    </source>
</evidence>
<keyword evidence="3" id="KW-0235">DNA replication</keyword>
<dbReference type="Pfam" id="PF05916">
    <property type="entry name" value="Sld5"/>
    <property type="match status" value="1"/>
</dbReference>
<evidence type="ECO:0000313" key="8">
    <source>
        <dbReference type="Proteomes" id="UP000095283"/>
    </source>
</evidence>
<dbReference type="AlphaFoldDB" id="A0A1I7XEN1"/>
<dbReference type="Pfam" id="PF25005">
    <property type="entry name" value="PSF2_N"/>
    <property type="match status" value="1"/>
</dbReference>
<organism evidence="8 9">
    <name type="scientific">Heterorhabditis bacteriophora</name>
    <name type="common">Entomopathogenic nematode worm</name>
    <dbReference type="NCBI Taxonomy" id="37862"/>
    <lineage>
        <taxon>Eukaryota</taxon>
        <taxon>Metazoa</taxon>
        <taxon>Ecdysozoa</taxon>
        <taxon>Nematoda</taxon>
        <taxon>Chromadorea</taxon>
        <taxon>Rhabditida</taxon>
        <taxon>Rhabditina</taxon>
        <taxon>Rhabditomorpha</taxon>
        <taxon>Strongyloidea</taxon>
        <taxon>Heterorhabditidae</taxon>
        <taxon>Heterorhabditis</taxon>
    </lineage>
</organism>
<dbReference type="Gene3D" id="2.30.30.140">
    <property type="match status" value="1"/>
</dbReference>
<dbReference type="PANTHER" id="PTHR12772">
    <property type="entry name" value="DNA REPLICATION COMPLEX GINS PROTEIN PSF2"/>
    <property type="match status" value="1"/>
</dbReference>
<reference evidence="9" key="1">
    <citation type="submission" date="2016-11" db="UniProtKB">
        <authorList>
            <consortium name="WormBaseParasite"/>
        </authorList>
    </citation>
    <scope>IDENTIFICATION</scope>
</reference>
<accession>A0A1I7XEN1</accession>
<evidence type="ECO:0000256" key="4">
    <source>
        <dbReference type="ARBA" id="ARBA00023157"/>
    </source>
</evidence>
<proteinExistence type="inferred from homology"/>
<dbReference type="SUPFAM" id="SSF158573">
    <property type="entry name" value="GINS helical bundle-like"/>
    <property type="match status" value="1"/>
</dbReference>
<dbReference type="InterPro" id="IPR011001">
    <property type="entry name" value="Saposin-like"/>
</dbReference>
<evidence type="ECO:0000256" key="5">
    <source>
        <dbReference type="ARBA" id="ARBA00023242"/>
    </source>
</evidence>
<dbReference type="InterPro" id="IPR002999">
    <property type="entry name" value="Tudor"/>
</dbReference>
<comment type="subcellular location">
    <subcellularLocation>
        <location evidence="1">Nucleus</location>
    </subcellularLocation>
</comment>
<dbReference type="Pfam" id="PF00567">
    <property type="entry name" value="TUDOR"/>
    <property type="match status" value="1"/>
</dbReference>
<dbReference type="InterPro" id="IPR008138">
    <property type="entry name" value="SapB_2"/>
</dbReference>
<dbReference type="WBParaSite" id="Hba_15994">
    <property type="protein sequence ID" value="Hba_15994"/>
    <property type="gene ID" value="Hba_15994"/>
</dbReference>
<dbReference type="InterPro" id="IPR021151">
    <property type="entry name" value="GINS_A"/>
</dbReference>
<keyword evidence="5" id="KW-0539">Nucleus</keyword>
<comment type="similarity">
    <text evidence="2">Belongs to the GINS2/PSF2 family.</text>
</comment>
<dbReference type="InterPro" id="IPR008139">
    <property type="entry name" value="SaposinB_dom"/>
</dbReference>
<dbReference type="Gene3D" id="1.10.225.10">
    <property type="entry name" value="Saposin-like"/>
    <property type="match status" value="1"/>
</dbReference>
<protein>
    <recommendedName>
        <fullName evidence="6">GINS complex subunit 2</fullName>
    </recommendedName>
</protein>
<dbReference type="InterPro" id="IPR035437">
    <property type="entry name" value="SNase_OB-fold_sf"/>
</dbReference>
<dbReference type="InterPro" id="IPR007257">
    <property type="entry name" value="GINS_Psf2"/>
</dbReference>
<dbReference type="PROSITE" id="PS50015">
    <property type="entry name" value="SAP_B"/>
    <property type="match status" value="1"/>
</dbReference>
<name>A0A1I7XEN1_HETBA</name>
<evidence type="ECO:0000256" key="1">
    <source>
        <dbReference type="ARBA" id="ARBA00004123"/>
    </source>
</evidence>
<dbReference type="SUPFAM" id="SSF47862">
    <property type="entry name" value="Saposin"/>
    <property type="match status" value="1"/>
</dbReference>